<dbReference type="InterPro" id="IPR002822">
    <property type="entry name" value="Ni_insertion"/>
</dbReference>
<dbReference type="PANTHER" id="PTHR36566">
    <property type="entry name" value="NICKEL INSERTION PROTEIN-RELATED"/>
    <property type="match status" value="1"/>
</dbReference>
<gene>
    <name evidence="2" type="ORF">SAMN02745245_00534</name>
</gene>
<dbReference type="RefSeq" id="WP_073183494.1">
    <property type="nucleotide sequence ID" value="NZ_FQXI01000002.1"/>
</dbReference>
<dbReference type="PANTHER" id="PTHR36566:SF1">
    <property type="entry name" value="PYRIDINIUM-3,5-BISTHIOCARBOXYLIC ACID MONONUCLEOTIDE NICKEL INSERTION PROTEIN"/>
    <property type="match status" value="1"/>
</dbReference>
<evidence type="ECO:0008006" key="4">
    <source>
        <dbReference type="Google" id="ProtNLM"/>
    </source>
</evidence>
<sequence length="240" mass="26427">MRGLYFECDSGISGDMTVGALLDLGASKTLLIDGLKSLNIDGFRIEIEKKRKRNIEVCDYNVILEGYPKESRNIHDISKIIEQSLISENAKKISKIIFNIKAEAGAKAHNVSVDKFYFHEQGALDSIADIVGAAICFDDLKVEEVINLRVNDGCGYIKCKDKILSVPVPATKLISQKYNLNLVSTDEKGEMVTPTGASILAGIKTMDFLPENYVVEKVGFGNGKRNYTNGSILKVSLISW</sequence>
<dbReference type="EMBL" id="FQXI01000002">
    <property type="protein sequence ID" value="SHH09972.1"/>
    <property type="molecule type" value="Genomic_DNA"/>
</dbReference>
<evidence type="ECO:0000313" key="3">
    <source>
        <dbReference type="Proteomes" id="UP000184032"/>
    </source>
</evidence>
<dbReference type="Pfam" id="PF01969">
    <property type="entry name" value="Ni_insertion"/>
    <property type="match status" value="1"/>
</dbReference>
<accession>A0A1M5Q7J3</accession>
<organism evidence="2 3">
    <name type="scientific">Anaerosphaera aminiphila DSM 21120</name>
    <dbReference type="NCBI Taxonomy" id="1120995"/>
    <lineage>
        <taxon>Bacteria</taxon>
        <taxon>Bacillati</taxon>
        <taxon>Bacillota</taxon>
        <taxon>Tissierellia</taxon>
        <taxon>Tissierellales</taxon>
        <taxon>Peptoniphilaceae</taxon>
        <taxon>Anaerosphaera</taxon>
    </lineage>
</organism>
<name>A0A1M5Q7J3_9FIRM</name>
<evidence type="ECO:0000256" key="1">
    <source>
        <dbReference type="ARBA" id="ARBA00022596"/>
    </source>
</evidence>
<dbReference type="AlphaFoldDB" id="A0A1M5Q7J3"/>
<reference evidence="2 3" key="1">
    <citation type="submission" date="2016-11" db="EMBL/GenBank/DDBJ databases">
        <authorList>
            <person name="Jaros S."/>
            <person name="Januszkiewicz K."/>
            <person name="Wedrychowicz H."/>
        </authorList>
    </citation>
    <scope>NUCLEOTIDE SEQUENCE [LARGE SCALE GENOMIC DNA]</scope>
    <source>
        <strain evidence="2 3">DSM 21120</strain>
    </source>
</reference>
<proteinExistence type="predicted"/>
<keyword evidence="3" id="KW-1185">Reference proteome</keyword>
<evidence type="ECO:0000313" key="2">
    <source>
        <dbReference type="EMBL" id="SHH09972.1"/>
    </source>
</evidence>
<keyword evidence="1" id="KW-0533">Nickel</keyword>
<protein>
    <recommendedName>
        <fullName evidence="4">TIGR00299 family protein</fullName>
    </recommendedName>
</protein>
<dbReference type="STRING" id="1120995.SAMN02745245_00534"/>
<dbReference type="Proteomes" id="UP000184032">
    <property type="component" value="Unassembled WGS sequence"/>
</dbReference>